<name>A0A4U9US90_SERFO</name>
<protein>
    <submittedName>
        <fullName evidence="1">Uncharacterized protein</fullName>
    </submittedName>
</protein>
<dbReference type="AlphaFoldDB" id="A0A4U9US90"/>
<reference evidence="1" key="1">
    <citation type="submission" date="2019-05" db="EMBL/GenBank/DDBJ databases">
        <authorList>
            <consortium name="Pathogen Informatics"/>
        </authorList>
    </citation>
    <scope>NUCLEOTIDE SEQUENCE [LARGE SCALE GENOMIC DNA]</scope>
    <source>
        <strain evidence="1">NCTC12965</strain>
    </source>
</reference>
<evidence type="ECO:0000313" key="1">
    <source>
        <dbReference type="EMBL" id="VTR36700.1"/>
    </source>
</evidence>
<organism evidence="1">
    <name type="scientific">Serratia fonticola</name>
    <dbReference type="NCBI Taxonomy" id="47917"/>
    <lineage>
        <taxon>Bacteria</taxon>
        <taxon>Pseudomonadati</taxon>
        <taxon>Pseudomonadota</taxon>
        <taxon>Gammaproteobacteria</taxon>
        <taxon>Enterobacterales</taxon>
        <taxon>Yersiniaceae</taxon>
        <taxon>Serratia</taxon>
    </lineage>
</organism>
<sequence length="124" mass="13931">MVIFNSTSLIHSLSRCIIGGMTLLVTGCSSMLDDIPWIGQDEHLSQTVVMQHLQCENADSATNAKQPPPQLYQRMIQCVDEQNYRSATLLFALAGSYTWYDAARLDTTFAKTNIPSCWLTIWLN</sequence>
<gene>
    <name evidence="1" type="ORF">NCTC12965_03964</name>
</gene>
<accession>A0A4U9US90</accession>
<proteinExistence type="predicted"/>
<dbReference type="EMBL" id="CABEEZ010000088">
    <property type="protein sequence ID" value="VTR36700.1"/>
    <property type="molecule type" value="Genomic_DNA"/>
</dbReference>